<feature type="transmembrane region" description="Helical" evidence="6">
    <location>
        <begin position="80"/>
        <end position="98"/>
    </location>
</feature>
<evidence type="ECO:0000259" key="7">
    <source>
        <dbReference type="PROSITE" id="PS50850"/>
    </source>
</evidence>
<dbReference type="CDD" id="cd17324">
    <property type="entry name" value="MFS_NepI_like"/>
    <property type="match status" value="1"/>
</dbReference>
<dbReference type="Gene3D" id="1.20.1250.20">
    <property type="entry name" value="MFS general substrate transporter like domains"/>
    <property type="match status" value="2"/>
</dbReference>
<dbReference type="Proteomes" id="UP000094291">
    <property type="component" value="Unassembled WGS sequence"/>
</dbReference>
<feature type="transmembrane region" description="Helical" evidence="6">
    <location>
        <begin position="137"/>
        <end position="157"/>
    </location>
</feature>
<evidence type="ECO:0000256" key="1">
    <source>
        <dbReference type="ARBA" id="ARBA00004651"/>
    </source>
</evidence>
<feature type="transmembrane region" description="Helical" evidence="6">
    <location>
        <begin position="341"/>
        <end position="359"/>
    </location>
</feature>
<protein>
    <recommendedName>
        <fullName evidence="7">Major facilitator superfamily (MFS) profile domain-containing protein</fullName>
    </recommendedName>
</protein>
<dbReference type="RefSeq" id="WP_068996646.1">
    <property type="nucleotide sequence ID" value="NZ_MDTQ01000001.1"/>
</dbReference>
<feature type="domain" description="Major facilitator superfamily (MFS) profile" evidence="7">
    <location>
        <begin position="13"/>
        <end position="389"/>
    </location>
</feature>
<sequence length="397" mass="41171">MSHPVTATSAKVVTYSVAAGAFALGMASYVTAGLIPMIARDFTVSVGLAAQLVTAFTLAYGLGSPLLVACLPATARKASLLLLLLVFVLANAASAMASEFVWLMILRAIAGVSAGTYLALGMSAVASVTSAERRGQAISHIMGGMASGTVLGVPVGLWCAHQWGWPMALGLIALTGAMAWVGLWLYLPALSPSAVLPFRQKLRILKDGQVNGILSVSLLAAISSLGLYTFMSPLVAVFTAQSITPFLWIWGVGGIVGSFCVGPLADRWSGSQLTLVIMGLLTLALITLPLLLAVNPWLGLLPIALWGAVGWALQVPQNKALIKAREAHGDGQLALALNESALYLGSAIGALLGGVLMSHQASPTLIAWLAGAVALLGVWVQWSLRRRQGRTVVSSNA</sequence>
<feature type="transmembrane region" description="Helical" evidence="6">
    <location>
        <begin position="12"/>
        <end position="38"/>
    </location>
</feature>
<dbReference type="InterPro" id="IPR050189">
    <property type="entry name" value="MFS_Efflux_Transporters"/>
</dbReference>
<feature type="transmembrane region" description="Helical" evidence="6">
    <location>
        <begin position="44"/>
        <end position="68"/>
    </location>
</feature>
<dbReference type="GO" id="GO:0022857">
    <property type="term" value="F:transmembrane transporter activity"/>
    <property type="evidence" value="ECO:0007669"/>
    <property type="project" value="InterPro"/>
</dbReference>
<feature type="transmembrane region" description="Helical" evidence="6">
    <location>
        <begin position="297"/>
        <end position="315"/>
    </location>
</feature>
<keyword evidence="5 6" id="KW-0472">Membrane</keyword>
<proteinExistence type="predicted"/>
<comment type="caution">
    <text evidence="8">The sequence shown here is derived from an EMBL/GenBank/DDBJ whole genome shotgun (WGS) entry which is preliminary data.</text>
</comment>
<evidence type="ECO:0000256" key="4">
    <source>
        <dbReference type="ARBA" id="ARBA00022989"/>
    </source>
</evidence>
<dbReference type="EMBL" id="MDTQ01000001">
    <property type="protein sequence ID" value="ODC02262.1"/>
    <property type="molecule type" value="Genomic_DNA"/>
</dbReference>
<name>A0A1E2V5X7_9GAMM</name>
<dbReference type="InterPro" id="IPR020846">
    <property type="entry name" value="MFS_dom"/>
</dbReference>
<keyword evidence="2" id="KW-1003">Cell membrane</keyword>
<dbReference type="InterPro" id="IPR036259">
    <property type="entry name" value="MFS_trans_sf"/>
</dbReference>
<evidence type="ECO:0000313" key="9">
    <source>
        <dbReference type="Proteomes" id="UP000094291"/>
    </source>
</evidence>
<dbReference type="OrthoDB" id="9814237at2"/>
<dbReference type="Pfam" id="PF07690">
    <property type="entry name" value="MFS_1"/>
    <property type="match status" value="1"/>
</dbReference>
<evidence type="ECO:0000256" key="2">
    <source>
        <dbReference type="ARBA" id="ARBA00022475"/>
    </source>
</evidence>
<feature type="transmembrane region" description="Helical" evidence="6">
    <location>
        <begin position="104"/>
        <end position="125"/>
    </location>
</feature>
<dbReference type="GO" id="GO:0005886">
    <property type="term" value="C:plasma membrane"/>
    <property type="evidence" value="ECO:0007669"/>
    <property type="project" value="UniProtKB-SubCell"/>
</dbReference>
<evidence type="ECO:0000256" key="6">
    <source>
        <dbReference type="SAM" id="Phobius"/>
    </source>
</evidence>
<comment type="subcellular location">
    <subcellularLocation>
        <location evidence="1">Cell membrane</location>
        <topology evidence="1">Multi-pass membrane protein</topology>
    </subcellularLocation>
</comment>
<feature type="transmembrane region" description="Helical" evidence="6">
    <location>
        <begin position="243"/>
        <end position="261"/>
    </location>
</feature>
<dbReference type="InterPro" id="IPR011701">
    <property type="entry name" value="MFS"/>
</dbReference>
<feature type="transmembrane region" description="Helical" evidence="6">
    <location>
        <begin position="365"/>
        <end position="384"/>
    </location>
</feature>
<organism evidence="8 9">
    <name type="scientific">Terasakiispira papahanaumokuakeensis</name>
    <dbReference type="NCBI Taxonomy" id="197479"/>
    <lineage>
        <taxon>Bacteria</taxon>
        <taxon>Pseudomonadati</taxon>
        <taxon>Pseudomonadota</taxon>
        <taxon>Gammaproteobacteria</taxon>
        <taxon>Oceanospirillales</taxon>
        <taxon>Terasakiispira</taxon>
    </lineage>
</organism>
<feature type="transmembrane region" description="Helical" evidence="6">
    <location>
        <begin position="163"/>
        <end position="187"/>
    </location>
</feature>
<keyword evidence="4 6" id="KW-1133">Transmembrane helix</keyword>
<feature type="transmembrane region" description="Helical" evidence="6">
    <location>
        <begin position="208"/>
        <end position="231"/>
    </location>
</feature>
<dbReference type="SUPFAM" id="SSF103473">
    <property type="entry name" value="MFS general substrate transporter"/>
    <property type="match status" value="1"/>
</dbReference>
<keyword evidence="9" id="KW-1185">Reference proteome</keyword>
<feature type="transmembrane region" description="Helical" evidence="6">
    <location>
        <begin position="273"/>
        <end position="291"/>
    </location>
</feature>
<dbReference type="PANTHER" id="PTHR43124:SF10">
    <property type="entry name" value="PURINE EFFLUX PUMP PBUE"/>
    <property type="match status" value="1"/>
</dbReference>
<dbReference type="PANTHER" id="PTHR43124">
    <property type="entry name" value="PURINE EFFLUX PUMP PBUE"/>
    <property type="match status" value="1"/>
</dbReference>
<evidence type="ECO:0000256" key="5">
    <source>
        <dbReference type="ARBA" id="ARBA00023136"/>
    </source>
</evidence>
<dbReference type="AlphaFoldDB" id="A0A1E2V5X7"/>
<keyword evidence="3 6" id="KW-0812">Transmembrane</keyword>
<dbReference type="STRING" id="197479.BFW38_00610"/>
<dbReference type="PROSITE" id="PS50850">
    <property type="entry name" value="MFS"/>
    <property type="match status" value="1"/>
</dbReference>
<accession>A0A1E2V5X7</accession>
<reference evidence="8 9" key="1">
    <citation type="submission" date="2016-08" db="EMBL/GenBank/DDBJ databases">
        <authorList>
            <person name="Seilhamer J.J."/>
        </authorList>
    </citation>
    <scope>NUCLEOTIDE SEQUENCE [LARGE SCALE GENOMIC DNA]</scope>
    <source>
        <strain evidence="8 9">PH27A</strain>
    </source>
</reference>
<evidence type="ECO:0000256" key="3">
    <source>
        <dbReference type="ARBA" id="ARBA00022692"/>
    </source>
</evidence>
<gene>
    <name evidence="8" type="ORF">BFW38_00610</name>
</gene>
<evidence type="ECO:0000313" key="8">
    <source>
        <dbReference type="EMBL" id="ODC02262.1"/>
    </source>
</evidence>